<organism evidence="9 10">
    <name type="scientific">Nocardia higoensis</name>
    <dbReference type="NCBI Taxonomy" id="228599"/>
    <lineage>
        <taxon>Bacteria</taxon>
        <taxon>Bacillati</taxon>
        <taxon>Actinomycetota</taxon>
        <taxon>Actinomycetes</taxon>
        <taxon>Mycobacteriales</taxon>
        <taxon>Nocardiaceae</taxon>
        <taxon>Nocardia</taxon>
    </lineage>
</organism>
<reference evidence="9 10" key="1">
    <citation type="submission" date="2020-10" db="EMBL/GenBank/DDBJ databases">
        <title>Identification of Nocardia species via Next-generation sequencing and recognition of intraspecies genetic diversity.</title>
        <authorList>
            <person name="Li P."/>
            <person name="Li P."/>
            <person name="Lu B."/>
        </authorList>
    </citation>
    <scope>NUCLEOTIDE SEQUENCE [LARGE SCALE GENOMIC DNA]</scope>
    <source>
        <strain evidence="9 10">BJ06-0143</strain>
    </source>
</reference>
<evidence type="ECO:0000313" key="9">
    <source>
        <dbReference type="EMBL" id="MBF6357804.1"/>
    </source>
</evidence>
<accession>A0ABS0DH55</accession>
<feature type="transmembrane region" description="Helical" evidence="7">
    <location>
        <begin position="134"/>
        <end position="151"/>
    </location>
</feature>
<keyword evidence="3 7" id="KW-0812">Transmembrane</keyword>
<feature type="transmembrane region" description="Helical" evidence="7">
    <location>
        <begin position="68"/>
        <end position="92"/>
    </location>
</feature>
<evidence type="ECO:0000256" key="7">
    <source>
        <dbReference type="SAM" id="Phobius"/>
    </source>
</evidence>
<feature type="compositionally biased region" description="Basic and acidic residues" evidence="6">
    <location>
        <begin position="1"/>
        <end position="17"/>
    </location>
</feature>
<dbReference type="InterPro" id="IPR007267">
    <property type="entry name" value="GtrA_DPMS_TM"/>
</dbReference>
<dbReference type="Pfam" id="PF04138">
    <property type="entry name" value="GtrA_DPMS_TM"/>
    <property type="match status" value="1"/>
</dbReference>
<keyword evidence="10" id="KW-1185">Reference proteome</keyword>
<feature type="transmembrane region" description="Helical" evidence="7">
    <location>
        <begin position="104"/>
        <end position="128"/>
    </location>
</feature>
<evidence type="ECO:0000256" key="3">
    <source>
        <dbReference type="ARBA" id="ARBA00022692"/>
    </source>
</evidence>
<comment type="subcellular location">
    <subcellularLocation>
        <location evidence="1">Membrane</location>
        <topology evidence="1">Multi-pass membrane protein</topology>
    </subcellularLocation>
</comment>
<evidence type="ECO:0000256" key="6">
    <source>
        <dbReference type="SAM" id="MobiDB-lite"/>
    </source>
</evidence>
<dbReference type="PANTHER" id="PTHR38459">
    <property type="entry name" value="PROPHAGE BACTOPRENOL-LINKED GLUCOSE TRANSLOCASE HOMOLOG"/>
    <property type="match status" value="1"/>
</dbReference>
<keyword evidence="4 7" id="KW-1133">Transmembrane helix</keyword>
<comment type="similarity">
    <text evidence="2">Belongs to the GtrA family.</text>
</comment>
<feature type="region of interest" description="Disordered" evidence="6">
    <location>
        <begin position="1"/>
        <end position="21"/>
    </location>
</feature>
<protein>
    <submittedName>
        <fullName evidence="9">GtrA family protein</fullName>
    </submittedName>
</protein>
<keyword evidence="5 7" id="KW-0472">Membrane</keyword>
<evidence type="ECO:0000256" key="2">
    <source>
        <dbReference type="ARBA" id="ARBA00009399"/>
    </source>
</evidence>
<dbReference type="Proteomes" id="UP000707731">
    <property type="component" value="Unassembled WGS sequence"/>
</dbReference>
<name>A0ABS0DH55_9NOCA</name>
<evidence type="ECO:0000256" key="5">
    <source>
        <dbReference type="ARBA" id="ARBA00023136"/>
    </source>
</evidence>
<comment type="caution">
    <text evidence="9">The sequence shown here is derived from an EMBL/GenBank/DDBJ whole genome shotgun (WGS) entry which is preliminary data.</text>
</comment>
<proteinExistence type="inferred from homology"/>
<gene>
    <name evidence="9" type="ORF">IU449_25225</name>
</gene>
<evidence type="ECO:0000256" key="4">
    <source>
        <dbReference type="ARBA" id="ARBA00022989"/>
    </source>
</evidence>
<dbReference type="InterPro" id="IPR051401">
    <property type="entry name" value="GtrA_CellWall_Glycosyl"/>
</dbReference>
<dbReference type="RefSeq" id="WP_195004653.1">
    <property type="nucleotide sequence ID" value="NZ_JADLQN010000007.1"/>
</dbReference>
<dbReference type="PANTHER" id="PTHR38459:SF1">
    <property type="entry name" value="PROPHAGE BACTOPRENOL-LINKED GLUCOSE TRANSLOCASE HOMOLOG"/>
    <property type="match status" value="1"/>
</dbReference>
<sequence length="170" mass="18313">MNADRVDADQRGADLTHPEPTPTVRRADLIRRTLRRQEVVYALVGGFNTVFGTALTVAWLTLLPDTAWAPSAAVALAYAISVVVAFGLHRTLVFRVRGRVLRDFLGFVAVNSGGLVLNMALLSLAVTVLGLPKAPSTVVVMGLVAVAGFFGHRHISFRRRPAVEANSTVR</sequence>
<evidence type="ECO:0000259" key="8">
    <source>
        <dbReference type="Pfam" id="PF04138"/>
    </source>
</evidence>
<feature type="domain" description="GtrA/DPMS transmembrane" evidence="8">
    <location>
        <begin position="41"/>
        <end position="157"/>
    </location>
</feature>
<evidence type="ECO:0000313" key="10">
    <source>
        <dbReference type="Proteomes" id="UP000707731"/>
    </source>
</evidence>
<evidence type="ECO:0000256" key="1">
    <source>
        <dbReference type="ARBA" id="ARBA00004141"/>
    </source>
</evidence>
<feature type="transmembrane region" description="Helical" evidence="7">
    <location>
        <begin position="39"/>
        <end position="62"/>
    </location>
</feature>
<dbReference type="EMBL" id="JADLQN010000007">
    <property type="protein sequence ID" value="MBF6357804.1"/>
    <property type="molecule type" value="Genomic_DNA"/>
</dbReference>